<dbReference type="InterPro" id="IPR036788">
    <property type="entry name" value="T_IF-3_C_sf"/>
</dbReference>
<evidence type="ECO:0000259" key="7">
    <source>
        <dbReference type="Pfam" id="PF05198"/>
    </source>
</evidence>
<evidence type="ECO:0000313" key="8">
    <source>
        <dbReference type="EMBL" id="OGM15403.1"/>
    </source>
</evidence>
<evidence type="ECO:0000259" key="6">
    <source>
        <dbReference type="Pfam" id="PF00707"/>
    </source>
</evidence>
<dbReference type="SUPFAM" id="SSF55200">
    <property type="entry name" value="Translation initiation factor IF3, C-terminal domain"/>
    <property type="match status" value="1"/>
</dbReference>
<sequence length="185" mass="21060">MSYRINDQIRAEKLRVIDGAGKQLGILTRETALAKAKSLKLALIEIAPAANPPVAKIVDLGKFRYQEEKKLRSQQKRAKGGEIKEIRFSPFIAENDFNFRIERIREFLSDKDKVKVVVVFTGRQMGSTRFGYLLIKRILDILGGTVITDMEPKFFGRHLITIISPLGKKRVEQIYAEGKDKKVVN</sequence>
<feature type="domain" description="Translation initiation factor 3 N-terminal" evidence="7">
    <location>
        <begin position="5"/>
        <end position="73"/>
    </location>
</feature>
<evidence type="ECO:0000256" key="1">
    <source>
        <dbReference type="ARBA" id="ARBA00005439"/>
    </source>
</evidence>
<protein>
    <recommendedName>
        <fullName evidence="4 5">Translation initiation factor IF-3</fullName>
    </recommendedName>
</protein>
<keyword evidence="2 4" id="KW-0396">Initiation factor</keyword>
<evidence type="ECO:0000313" key="9">
    <source>
        <dbReference type="Proteomes" id="UP000177382"/>
    </source>
</evidence>
<dbReference type="GO" id="GO:0003743">
    <property type="term" value="F:translation initiation factor activity"/>
    <property type="evidence" value="ECO:0007669"/>
    <property type="project" value="UniProtKB-UniRule"/>
</dbReference>
<reference evidence="8 9" key="1">
    <citation type="journal article" date="2016" name="Nat. Commun.">
        <title>Thousands of microbial genomes shed light on interconnected biogeochemical processes in an aquifer system.</title>
        <authorList>
            <person name="Anantharaman K."/>
            <person name="Brown C.T."/>
            <person name="Hug L.A."/>
            <person name="Sharon I."/>
            <person name="Castelle C.J."/>
            <person name="Probst A.J."/>
            <person name="Thomas B.C."/>
            <person name="Singh A."/>
            <person name="Wilkins M.J."/>
            <person name="Karaoz U."/>
            <person name="Brodie E.L."/>
            <person name="Williams K.H."/>
            <person name="Hubbard S.S."/>
            <person name="Banfield J.F."/>
        </authorList>
    </citation>
    <scope>NUCLEOTIDE SEQUENCE [LARGE SCALE GENOMIC DNA]</scope>
</reference>
<dbReference type="GO" id="GO:0016020">
    <property type="term" value="C:membrane"/>
    <property type="evidence" value="ECO:0007669"/>
    <property type="project" value="TreeGrafter"/>
</dbReference>
<evidence type="ECO:0000256" key="2">
    <source>
        <dbReference type="ARBA" id="ARBA00022540"/>
    </source>
</evidence>
<keyword evidence="4" id="KW-0963">Cytoplasm</keyword>
<dbReference type="STRING" id="1802485.A2V97_02110"/>
<dbReference type="InterPro" id="IPR019815">
    <property type="entry name" value="Translation_initiation_fac_3_C"/>
</dbReference>
<accession>A0A1F7XK84</accession>
<evidence type="ECO:0000256" key="3">
    <source>
        <dbReference type="ARBA" id="ARBA00022917"/>
    </source>
</evidence>
<feature type="domain" description="Translation initiation factor 3 C-terminal" evidence="6">
    <location>
        <begin position="82"/>
        <end position="165"/>
    </location>
</feature>
<dbReference type="InterPro" id="IPR019814">
    <property type="entry name" value="Translation_initiation_fac_3_N"/>
</dbReference>
<dbReference type="Pfam" id="PF00707">
    <property type="entry name" value="IF3_C"/>
    <property type="match status" value="1"/>
</dbReference>
<dbReference type="PANTHER" id="PTHR10938">
    <property type="entry name" value="TRANSLATION INITIATION FACTOR IF-3"/>
    <property type="match status" value="1"/>
</dbReference>
<dbReference type="InterPro" id="IPR001288">
    <property type="entry name" value="Translation_initiation_fac_3"/>
</dbReference>
<comment type="subunit">
    <text evidence="4">Monomer.</text>
</comment>
<dbReference type="GO" id="GO:0032790">
    <property type="term" value="P:ribosome disassembly"/>
    <property type="evidence" value="ECO:0007669"/>
    <property type="project" value="TreeGrafter"/>
</dbReference>
<gene>
    <name evidence="4" type="primary">infC</name>
    <name evidence="8" type="ORF">A2V97_02110</name>
</gene>
<dbReference type="Gene3D" id="3.10.20.80">
    <property type="entry name" value="Translation initiation factor 3 (IF-3), N-terminal domain"/>
    <property type="match status" value="1"/>
</dbReference>
<dbReference type="EMBL" id="MGFX01000006">
    <property type="protein sequence ID" value="OGM15403.1"/>
    <property type="molecule type" value="Genomic_DNA"/>
</dbReference>
<comment type="subcellular location">
    <subcellularLocation>
        <location evidence="4">Cytoplasm</location>
    </subcellularLocation>
</comment>
<evidence type="ECO:0000256" key="5">
    <source>
        <dbReference type="NCBIfam" id="TIGR00168"/>
    </source>
</evidence>
<name>A0A1F7XK84_9BACT</name>
<dbReference type="Gene3D" id="3.30.110.10">
    <property type="entry name" value="Translation initiation factor 3 (IF-3), C-terminal domain"/>
    <property type="match status" value="1"/>
</dbReference>
<dbReference type="Pfam" id="PF05198">
    <property type="entry name" value="IF3_N"/>
    <property type="match status" value="1"/>
</dbReference>
<dbReference type="SUPFAM" id="SSF54364">
    <property type="entry name" value="Translation initiation factor IF3, N-terminal domain"/>
    <property type="match status" value="1"/>
</dbReference>
<dbReference type="GO" id="GO:0005829">
    <property type="term" value="C:cytosol"/>
    <property type="evidence" value="ECO:0007669"/>
    <property type="project" value="TreeGrafter"/>
</dbReference>
<dbReference type="HAMAP" id="MF_00080">
    <property type="entry name" value="IF_3"/>
    <property type="match status" value="1"/>
</dbReference>
<comment type="function">
    <text evidence="4">IF-3 binds to the 30S ribosomal subunit and shifts the equilibrium between 70S ribosomes and their 50S and 30S subunits in favor of the free subunits, thus enhancing the availability of 30S subunits on which protein synthesis initiation begins.</text>
</comment>
<keyword evidence="3 4" id="KW-0648">Protein biosynthesis</keyword>
<comment type="similarity">
    <text evidence="1 4">Belongs to the IF-3 family.</text>
</comment>
<comment type="caution">
    <text evidence="8">The sequence shown here is derived from an EMBL/GenBank/DDBJ whole genome shotgun (WGS) entry which is preliminary data.</text>
</comment>
<dbReference type="Proteomes" id="UP000177382">
    <property type="component" value="Unassembled WGS sequence"/>
</dbReference>
<dbReference type="NCBIfam" id="TIGR00168">
    <property type="entry name" value="infC"/>
    <property type="match status" value="1"/>
</dbReference>
<evidence type="ECO:0000256" key="4">
    <source>
        <dbReference type="HAMAP-Rule" id="MF_00080"/>
    </source>
</evidence>
<proteinExistence type="inferred from homology"/>
<organism evidence="8 9">
    <name type="scientific">Candidatus Woesebacteria bacterium RBG_16_42_24</name>
    <dbReference type="NCBI Taxonomy" id="1802485"/>
    <lineage>
        <taxon>Bacteria</taxon>
        <taxon>Candidatus Woeseibacteriota</taxon>
    </lineage>
</organism>
<dbReference type="GO" id="GO:0043022">
    <property type="term" value="F:ribosome binding"/>
    <property type="evidence" value="ECO:0007669"/>
    <property type="project" value="TreeGrafter"/>
</dbReference>
<dbReference type="PANTHER" id="PTHR10938:SF0">
    <property type="entry name" value="TRANSLATION INITIATION FACTOR IF-3, MITOCHONDRIAL"/>
    <property type="match status" value="1"/>
</dbReference>
<dbReference type="AlphaFoldDB" id="A0A1F7XK84"/>
<dbReference type="InterPro" id="IPR036787">
    <property type="entry name" value="T_IF-3_N_sf"/>
</dbReference>